<protein>
    <recommendedName>
        <fullName evidence="16 18">Delta(24(24(1)))-sterol reductase</fullName>
        <ecNumber evidence="16 18">1.3.1.71</ecNumber>
    </recommendedName>
    <alternativeName>
        <fullName evidence="18">C-24(28) sterol reductase</fullName>
    </alternativeName>
    <alternativeName>
        <fullName evidence="18">Sterol Delta(24(28))-reductase</fullName>
    </alternativeName>
</protein>
<dbReference type="STRING" id="644358.A0A0C4DV90"/>
<dbReference type="EC" id="1.3.1.71" evidence="16 18"/>
<keyword evidence="11 18" id="KW-0443">Lipid metabolism</keyword>
<evidence type="ECO:0000313" key="20">
    <source>
        <dbReference type="EMBL" id="KLU84856.1"/>
    </source>
</evidence>
<dbReference type="Pfam" id="PF01222">
    <property type="entry name" value="ERG4_ERG24"/>
    <property type="match status" value="1"/>
</dbReference>
<reference evidence="21" key="4">
    <citation type="journal article" date="2015" name="G3 (Bethesda)">
        <title>Genome sequences of three phytopathogenic species of the Magnaporthaceae family of fungi.</title>
        <authorList>
            <person name="Okagaki L.H."/>
            <person name="Nunes C.C."/>
            <person name="Sailsbery J."/>
            <person name="Clay B."/>
            <person name="Brown D."/>
            <person name="John T."/>
            <person name="Oh Y."/>
            <person name="Young N."/>
            <person name="Fitzgerald M."/>
            <person name="Haas B.J."/>
            <person name="Zeng Q."/>
            <person name="Young S."/>
            <person name="Adiconis X."/>
            <person name="Fan L."/>
            <person name="Levin J.Z."/>
            <person name="Mitchell T.K."/>
            <person name="Okubara P.A."/>
            <person name="Farman M.L."/>
            <person name="Kohn L.M."/>
            <person name="Birren B."/>
            <person name="Ma L.-J."/>
            <person name="Dean R.A."/>
        </authorList>
    </citation>
    <scope>NUCLEOTIDE SEQUENCE</scope>
    <source>
        <strain evidence="21">ATCC 64411 / 73-15</strain>
    </source>
</reference>
<dbReference type="AlphaFoldDB" id="A0A0C4DV90"/>
<comment type="catalytic activity">
    <reaction evidence="17">
        <text>ergosterol + NADP(+) = ergosta-5,7,22,24(28)-tetraen-3beta-ol + NADPH + H(+)</text>
        <dbReference type="Rhea" id="RHEA:18501"/>
        <dbReference type="ChEBI" id="CHEBI:15378"/>
        <dbReference type="ChEBI" id="CHEBI:16933"/>
        <dbReference type="ChEBI" id="CHEBI:18249"/>
        <dbReference type="ChEBI" id="CHEBI:57783"/>
        <dbReference type="ChEBI" id="CHEBI:58349"/>
        <dbReference type="EC" id="1.3.1.71"/>
    </reaction>
    <physiologicalReaction direction="right-to-left" evidence="17">
        <dbReference type="Rhea" id="RHEA:18503"/>
    </physiologicalReaction>
</comment>
<dbReference type="VEuPathDB" id="FungiDB:MAPG_03890"/>
<keyword evidence="22" id="KW-1185">Reference proteome</keyword>
<dbReference type="PANTHER" id="PTHR21257">
    <property type="entry name" value="DELTA(14)-STEROL REDUCTASE"/>
    <property type="match status" value="1"/>
</dbReference>
<comment type="pathway">
    <text evidence="15 18">Steroid metabolism; ergosterol biosynthesis.</text>
</comment>
<evidence type="ECO:0000313" key="21">
    <source>
        <dbReference type="EnsemblFungi" id="MAPG_03890T0"/>
    </source>
</evidence>
<gene>
    <name evidence="20" type="ORF">MAPG_03890</name>
</gene>
<reference evidence="20" key="3">
    <citation type="submission" date="2011-03" db="EMBL/GenBank/DDBJ databases">
        <title>Annotation of Magnaporthe poae ATCC 64411.</title>
        <authorList>
            <person name="Ma L.-J."/>
            <person name="Dead R."/>
            <person name="Young S.K."/>
            <person name="Zeng Q."/>
            <person name="Gargeya S."/>
            <person name="Fitzgerald M."/>
            <person name="Haas B."/>
            <person name="Abouelleil A."/>
            <person name="Alvarado L."/>
            <person name="Arachchi H.M."/>
            <person name="Berlin A."/>
            <person name="Brown A."/>
            <person name="Chapman S.B."/>
            <person name="Chen Z."/>
            <person name="Dunbar C."/>
            <person name="Freedman E."/>
            <person name="Gearin G."/>
            <person name="Gellesch M."/>
            <person name="Goldberg J."/>
            <person name="Griggs A."/>
            <person name="Gujja S."/>
            <person name="Heiman D."/>
            <person name="Howarth C."/>
            <person name="Larson L."/>
            <person name="Lui A."/>
            <person name="MacDonald P.J.P."/>
            <person name="Mehta T."/>
            <person name="Montmayeur A."/>
            <person name="Murphy C."/>
            <person name="Neiman D."/>
            <person name="Pearson M."/>
            <person name="Priest M."/>
            <person name="Roberts A."/>
            <person name="Saif S."/>
            <person name="Shea T."/>
            <person name="Shenoy N."/>
            <person name="Sisk P."/>
            <person name="Stolte C."/>
            <person name="Sykes S."/>
            <person name="Yandava C."/>
            <person name="Wortman J."/>
            <person name="Nusbaum C."/>
            <person name="Birren B."/>
        </authorList>
    </citation>
    <scope>NUCLEOTIDE SEQUENCE</scope>
    <source>
        <strain evidence="20">ATCC 64411</strain>
    </source>
</reference>
<keyword evidence="8 18" id="KW-1133">Transmembrane helix</keyword>
<evidence type="ECO:0000256" key="3">
    <source>
        <dbReference type="ARBA" id="ARBA00022516"/>
    </source>
</evidence>
<feature type="region of interest" description="Disordered" evidence="19">
    <location>
        <begin position="1"/>
        <end position="165"/>
    </location>
</feature>
<evidence type="ECO:0000256" key="7">
    <source>
        <dbReference type="ARBA" id="ARBA00022955"/>
    </source>
</evidence>
<evidence type="ECO:0000256" key="1">
    <source>
        <dbReference type="ARBA" id="ARBA00004477"/>
    </source>
</evidence>
<dbReference type="FunFam" id="1.20.120.1630:FF:000003">
    <property type="entry name" value="C-24(28) sterol reductase"/>
    <property type="match status" value="1"/>
</dbReference>
<reference evidence="22" key="2">
    <citation type="submission" date="2010-05" db="EMBL/GenBank/DDBJ databases">
        <title>The genome sequence of Magnaporthe poae strain ATCC 64411.</title>
        <authorList>
            <person name="Ma L.-J."/>
            <person name="Dead R."/>
            <person name="Young S."/>
            <person name="Zeng Q."/>
            <person name="Koehrsen M."/>
            <person name="Alvarado L."/>
            <person name="Berlin A."/>
            <person name="Chapman S.B."/>
            <person name="Chen Z."/>
            <person name="Freedman E."/>
            <person name="Gellesch M."/>
            <person name="Goldberg J."/>
            <person name="Griggs A."/>
            <person name="Gujja S."/>
            <person name="Heilman E.R."/>
            <person name="Heiman D."/>
            <person name="Hepburn T."/>
            <person name="Howarth C."/>
            <person name="Jen D."/>
            <person name="Larson L."/>
            <person name="Mehta T."/>
            <person name="Neiman D."/>
            <person name="Pearson M."/>
            <person name="Roberts A."/>
            <person name="Saif S."/>
            <person name="Shea T."/>
            <person name="Shenoy N."/>
            <person name="Sisk P."/>
            <person name="Stolte C."/>
            <person name="Sykes S."/>
            <person name="Walk T."/>
            <person name="White J."/>
            <person name="Yandava C."/>
            <person name="Haas B."/>
            <person name="Nusbaum C."/>
            <person name="Birren B."/>
        </authorList>
    </citation>
    <scope>NUCLEOTIDE SEQUENCE [LARGE SCALE GENOMIC DNA]</scope>
    <source>
        <strain evidence="22">ATCC 64411 / 73-15</strain>
    </source>
</reference>
<proteinExistence type="inferred from homology"/>
<dbReference type="GO" id="GO:0006696">
    <property type="term" value="P:ergosterol biosynthetic process"/>
    <property type="evidence" value="ECO:0007669"/>
    <property type="project" value="EnsemblFungi"/>
</dbReference>
<evidence type="ECO:0000256" key="19">
    <source>
        <dbReference type="SAM" id="MobiDB-lite"/>
    </source>
</evidence>
<keyword evidence="9 18" id="KW-0560">Oxidoreductase</keyword>
<evidence type="ECO:0000256" key="14">
    <source>
        <dbReference type="ARBA" id="ARBA00023221"/>
    </source>
</evidence>
<keyword evidence="13 18" id="KW-1207">Sterol metabolism</keyword>
<feature type="transmembrane region" description="Helical" evidence="18">
    <location>
        <begin position="472"/>
        <end position="488"/>
    </location>
</feature>
<feature type="transmembrane region" description="Helical" evidence="18">
    <location>
        <begin position="182"/>
        <end position="203"/>
    </location>
</feature>
<evidence type="ECO:0000256" key="6">
    <source>
        <dbReference type="ARBA" id="ARBA00022857"/>
    </source>
</evidence>
<keyword evidence="3 18" id="KW-0444">Lipid biosynthesis</keyword>
<evidence type="ECO:0000313" key="22">
    <source>
        <dbReference type="Proteomes" id="UP000011715"/>
    </source>
</evidence>
<comment type="subcellular location">
    <subcellularLocation>
        <location evidence="1">Endoplasmic reticulum membrane</location>
        <topology evidence="1">Multi-pass membrane protein</topology>
    </subcellularLocation>
</comment>
<dbReference type="OMA" id="QLPYFCN"/>
<dbReference type="OrthoDB" id="5326588at2759"/>
<dbReference type="InterPro" id="IPR018083">
    <property type="entry name" value="Sterol_reductase_CS"/>
</dbReference>
<evidence type="ECO:0000256" key="8">
    <source>
        <dbReference type="ARBA" id="ARBA00022989"/>
    </source>
</evidence>
<feature type="transmembrane region" description="Helical" evidence="18">
    <location>
        <begin position="245"/>
        <end position="266"/>
    </location>
</feature>
<accession>A0A0C4DV90</accession>
<evidence type="ECO:0000256" key="5">
    <source>
        <dbReference type="ARBA" id="ARBA00022824"/>
    </source>
</evidence>
<feature type="transmembrane region" description="Helical" evidence="18">
    <location>
        <begin position="287"/>
        <end position="311"/>
    </location>
</feature>
<keyword evidence="10 18" id="KW-0756">Sterol biosynthesis</keyword>
<dbReference type="EMBL" id="ADBL01000918">
    <property type="status" value="NOT_ANNOTATED_CDS"/>
    <property type="molecule type" value="Genomic_DNA"/>
</dbReference>
<feature type="compositionally biased region" description="Low complexity" evidence="19">
    <location>
        <begin position="92"/>
        <end position="104"/>
    </location>
</feature>
<dbReference type="GO" id="GO:0050614">
    <property type="term" value="F:Delta24-sterol reductase activity"/>
    <property type="evidence" value="ECO:0007669"/>
    <property type="project" value="EnsemblFungi"/>
</dbReference>
<keyword evidence="4 18" id="KW-0812">Transmembrane</keyword>
<dbReference type="GO" id="GO:0000246">
    <property type="term" value="F:Delta24(24-1) sterol reductase activity"/>
    <property type="evidence" value="ECO:0007669"/>
    <property type="project" value="UniProtKB-EC"/>
</dbReference>
<evidence type="ECO:0000256" key="4">
    <source>
        <dbReference type="ARBA" id="ARBA00022692"/>
    </source>
</evidence>
<dbReference type="eggNOG" id="KOG1435">
    <property type="taxonomic scope" value="Eukaryota"/>
</dbReference>
<dbReference type="Gene3D" id="1.20.120.1630">
    <property type="match status" value="1"/>
</dbReference>
<reference evidence="20" key="1">
    <citation type="submission" date="2010-05" db="EMBL/GenBank/DDBJ databases">
        <title>The Genome Sequence of Magnaporthe poae strain ATCC 64411.</title>
        <authorList>
            <consortium name="The Broad Institute Genome Sequencing Platform"/>
            <consortium name="Broad Institute Genome Sequencing Center for Infectious Disease"/>
            <person name="Ma L.-J."/>
            <person name="Dead R."/>
            <person name="Young S."/>
            <person name="Zeng Q."/>
            <person name="Koehrsen M."/>
            <person name="Alvarado L."/>
            <person name="Berlin A."/>
            <person name="Chapman S.B."/>
            <person name="Chen Z."/>
            <person name="Freedman E."/>
            <person name="Gellesch M."/>
            <person name="Goldberg J."/>
            <person name="Griggs A."/>
            <person name="Gujja S."/>
            <person name="Heilman E.R."/>
            <person name="Heiman D."/>
            <person name="Hepburn T."/>
            <person name="Howarth C."/>
            <person name="Jen D."/>
            <person name="Larson L."/>
            <person name="Mehta T."/>
            <person name="Neiman D."/>
            <person name="Pearson M."/>
            <person name="Roberts A."/>
            <person name="Saif S."/>
            <person name="Shea T."/>
            <person name="Shenoy N."/>
            <person name="Sisk P."/>
            <person name="Stolte C."/>
            <person name="Sykes S."/>
            <person name="Walk T."/>
            <person name="White J."/>
            <person name="Yandava C."/>
            <person name="Haas B."/>
            <person name="Nusbaum C."/>
            <person name="Birren B."/>
        </authorList>
    </citation>
    <scope>NUCLEOTIDE SEQUENCE</scope>
    <source>
        <strain evidence="20">ATCC 64411</strain>
    </source>
</reference>
<evidence type="ECO:0000256" key="11">
    <source>
        <dbReference type="ARBA" id="ARBA00023098"/>
    </source>
</evidence>
<feature type="compositionally biased region" description="Low complexity" evidence="19">
    <location>
        <begin position="43"/>
        <end position="58"/>
    </location>
</feature>
<evidence type="ECO:0000256" key="9">
    <source>
        <dbReference type="ARBA" id="ARBA00023002"/>
    </source>
</evidence>
<keyword evidence="14 18" id="KW-0753">Steroid metabolism</keyword>
<keyword evidence="7 18" id="KW-0752">Steroid biosynthesis</keyword>
<evidence type="ECO:0000256" key="17">
    <source>
        <dbReference type="ARBA" id="ARBA00048918"/>
    </source>
</evidence>
<dbReference type="PROSITE" id="PS01017">
    <property type="entry name" value="STEROL_REDUCT_1"/>
    <property type="match status" value="1"/>
</dbReference>
<evidence type="ECO:0000256" key="15">
    <source>
        <dbReference type="ARBA" id="ARBA00029435"/>
    </source>
</evidence>
<evidence type="ECO:0000256" key="13">
    <source>
        <dbReference type="ARBA" id="ARBA00023166"/>
    </source>
</evidence>
<feature type="transmembrane region" description="Helical" evidence="18">
    <location>
        <begin position="317"/>
        <end position="338"/>
    </location>
</feature>
<organism evidence="21 22">
    <name type="scientific">Magnaporthiopsis poae (strain ATCC 64411 / 73-15)</name>
    <name type="common">Kentucky bluegrass fungus</name>
    <name type="synonym">Magnaporthe poae</name>
    <dbReference type="NCBI Taxonomy" id="644358"/>
    <lineage>
        <taxon>Eukaryota</taxon>
        <taxon>Fungi</taxon>
        <taxon>Dikarya</taxon>
        <taxon>Ascomycota</taxon>
        <taxon>Pezizomycotina</taxon>
        <taxon>Sordariomycetes</taxon>
        <taxon>Sordariomycetidae</taxon>
        <taxon>Magnaporthales</taxon>
        <taxon>Magnaporthaceae</taxon>
        <taxon>Magnaporthiopsis</taxon>
    </lineage>
</organism>
<dbReference type="EMBL" id="GL876968">
    <property type="protein sequence ID" value="KLU84856.1"/>
    <property type="molecule type" value="Genomic_DNA"/>
</dbReference>
<dbReference type="EnsemblFungi" id="MAPG_03890T0">
    <property type="protein sequence ID" value="MAPG_03890T0"/>
    <property type="gene ID" value="MAPG_03890"/>
</dbReference>
<dbReference type="InterPro" id="IPR001171">
    <property type="entry name" value="ERG24_DHCR-like"/>
</dbReference>
<comment type="similarity">
    <text evidence="2 18">Belongs to the ERG4/ERG24 family.</text>
</comment>
<dbReference type="PANTHER" id="PTHR21257:SF31">
    <property type="entry name" value="DELTA(24(24(1)))-STEROL REDUCTASE ERG4"/>
    <property type="match status" value="1"/>
</dbReference>
<keyword evidence="12 18" id="KW-0472">Membrane</keyword>
<keyword evidence="6" id="KW-0521">NADP</keyword>
<keyword evidence="5" id="KW-0256">Endoplasmic reticulum</keyword>
<dbReference type="Proteomes" id="UP000011715">
    <property type="component" value="Unassembled WGS sequence"/>
</dbReference>
<evidence type="ECO:0000256" key="16">
    <source>
        <dbReference type="ARBA" id="ARBA00038892"/>
    </source>
</evidence>
<evidence type="ECO:0000256" key="12">
    <source>
        <dbReference type="ARBA" id="ARBA00023136"/>
    </source>
</evidence>
<feature type="compositionally biased region" description="Basic and acidic residues" evidence="19">
    <location>
        <begin position="150"/>
        <end position="165"/>
    </location>
</feature>
<sequence>MSRYSLRQTPRKKELFEGMVETPARRSTRRKSQFPVDAEGDTSSAAESDAPVAAAAAATTSNNGAHRRRGVPKFVEHIDETSEESEAGSAGGSDSSPIASSFSSVELGKPSGLRKRAKEEKKPAVANGPTSEEAEPGSSNGAAAAAARAADGKGGKTEGERAVDGWKPGLDHRIDYSGVMEFGGSLGTGAMMIGFPMLMYYMWIGATYYDGKPPTPAPGQSWGDFGRHMAALAYNGAFPHAKAWAMYWIFFVFEMALYCLAPGVWGKGKPLPHEGGRQLDYYCSGMWSWYITIASAAGLHFSGLMPLYTILDEFGPIMSVAILSGFLVSIVAYFSAIFRGRQHRMTGSFVYDFFMGAELNPRMFGILDFKMFFEVRLPWYILFLTTCGLVARQYDRYGYVSGEACLLLMAHFLYANACSKGEELIITTWDMYYEKWGFMLIFWNLAGVPLTYCHCTIFLANHHPSEYRMNRVLLGLLFVAYLFVYWVWDSCNSQKNRFRAMERGHLITRKTFPQLPWQTLHNPRTIPTDTGNAILADGWYGLARKVHYSCDAFFAITWGLVTGFSSPFPWFYPVFFCGMIAHRAHRDIQRCRTKYGDAWLEYEKMVPYLFIPYVF</sequence>
<evidence type="ECO:0000256" key="2">
    <source>
        <dbReference type="ARBA" id="ARBA00005402"/>
    </source>
</evidence>
<evidence type="ECO:0000256" key="10">
    <source>
        <dbReference type="ARBA" id="ARBA00023011"/>
    </source>
</evidence>
<feature type="transmembrane region" description="Helical" evidence="18">
    <location>
        <begin position="377"/>
        <end position="394"/>
    </location>
</feature>
<evidence type="ECO:0000256" key="18">
    <source>
        <dbReference type="RuleBase" id="RU369120"/>
    </source>
</evidence>
<dbReference type="GO" id="GO:0005789">
    <property type="term" value="C:endoplasmic reticulum membrane"/>
    <property type="evidence" value="ECO:0007669"/>
    <property type="project" value="UniProtKB-SubCell"/>
</dbReference>
<reference evidence="21" key="5">
    <citation type="submission" date="2015-06" db="UniProtKB">
        <authorList>
            <consortium name="EnsemblFungi"/>
        </authorList>
    </citation>
    <scope>IDENTIFICATION</scope>
    <source>
        <strain evidence="21">ATCC 64411</strain>
    </source>
</reference>
<name>A0A0C4DV90_MAGP6</name>
<feature type="transmembrane region" description="Helical" evidence="18">
    <location>
        <begin position="436"/>
        <end position="460"/>
    </location>
</feature>